<dbReference type="SUPFAM" id="SSF54637">
    <property type="entry name" value="Thioesterase/thiol ester dehydrase-isomerase"/>
    <property type="match status" value="1"/>
</dbReference>
<protein>
    <submittedName>
        <fullName evidence="3">Acyl-CoA thioesterase</fullName>
    </submittedName>
    <submittedName>
        <fullName evidence="4">PaaI family thioesterase</fullName>
    </submittedName>
</protein>
<dbReference type="InterPro" id="IPR003736">
    <property type="entry name" value="PAAI_dom"/>
</dbReference>
<dbReference type="AlphaFoldDB" id="A0A6V8MW37"/>
<reference evidence="3" key="2">
    <citation type="journal article" date="2021" name="Int. J. Syst. Evol. Microbiol.">
        <title>Geomonas silvestris sp. nov., Geomonas paludis sp. nov. and Geomonas limicola sp. nov., isolated from terrestrial environments, and emended description of the genus Geomonas.</title>
        <authorList>
            <person name="Itoh H."/>
            <person name="Xu Z."/>
            <person name="Masuda Y."/>
            <person name="Ushijima N."/>
            <person name="Hayakawa C."/>
            <person name="Shiratori Y."/>
            <person name="Senoo K."/>
        </authorList>
    </citation>
    <scope>NUCLEOTIDE SEQUENCE</scope>
    <source>
        <strain evidence="3">Red736</strain>
    </source>
</reference>
<dbReference type="GO" id="GO:0016289">
    <property type="term" value="F:acyl-CoA hydrolase activity"/>
    <property type="evidence" value="ECO:0007669"/>
    <property type="project" value="UniProtKB-ARBA"/>
</dbReference>
<dbReference type="NCBIfam" id="TIGR00369">
    <property type="entry name" value="unchar_dom_1"/>
    <property type="match status" value="1"/>
</dbReference>
<evidence type="ECO:0000313" key="5">
    <source>
        <dbReference type="Proteomes" id="UP000568888"/>
    </source>
</evidence>
<dbReference type="Pfam" id="PF03061">
    <property type="entry name" value="4HBT"/>
    <property type="match status" value="1"/>
</dbReference>
<accession>A0A6V8MW37</accession>
<dbReference type="CDD" id="cd03443">
    <property type="entry name" value="PaaI_thioesterase"/>
    <property type="match status" value="1"/>
</dbReference>
<dbReference type="Proteomes" id="UP000568888">
    <property type="component" value="Unassembled WGS sequence"/>
</dbReference>
<proteinExistence type="predicted"/>
<dbReference type="InterPro" id="IPR052723">
    <property type="entry name" value="Acyl-CoA_thioesterase_PaaI"/>
</dbReference>
<dbReference type="Gene3D" id="3.10.129.10">
    <property type="entry name" value="Hotdog Thioesterase"/>
    <property type="match status" value="1"/>
</dbReference>
<evidence type="ECO:0000313" key="4">
    <source>
        <dbReference type="EMBL" id="UPU34317.1"/>
    </source>
</evidence>
<keyword evidence="6" id="KW-1185">Reference proteome</keyword>
<dbReference type="EMBL" id="BLXY01000003">
    <property type="protein sequence ID" value="GFO64300.1"/>
    <property type="molecule type" value="Genomic_DNA"/>
</dbReference>
<name>A0A6V8MW37_9BACT</name>
<evidence type="ECO:0000259" key="2">
    <source>
        <dbReference type="Pfam" id="PF03061"/>
    </source>
</evidence>
<organism evidence="3 5">
    <name type="scientific">Geomonas paludis</name>
    <dbReference type="NCBI Taxonomy" id="2740185"/>
    <lineage>
        <taxon>Bacteria</taxon>
        <taxon>Pseudomonadati</taxon>
        <taxon>Thermodesulfobacteriota</taxon>
        <taxon>Desulfuromonadia</taxon>
        <taxon>Geobacterales</taxon>
        <taxon>Geobacteraceae</taxon>
        <taxon>Geomonas</taxon>
    </lineage>
</organism>
<dbReference type="InterPro" id="IPR029069">
    <property type="entry name" value="HotDog_dom_sf"/>
</dbReference>
<dbReference type="InterPro" id="IPR006683">
    <property type="entry name" value="Thioestr_dom"/>
</dbReference>
<sequence>MYKYDADMTAATPKFELPGWIACAPFEEYLGMRIEEAAGGRAVLSMPFKLKLAQGVGLMHGGAITSLADTAVAMAIKSILPEGSDFVTVDLHLKFFAAVREGSVRAVARAIPQDERKIVGEAEIFNGDTKVAEFNAFFIVKRRGAE</sequence>
<evidence type="ECO:0000256" key="1">
    <source>
        <dbReference type="ARBA" id="ARBA00022801"/>
    </source>
</evidence>
<keyword evidence="1" id="KW-0378">Hydrolase</keyword>
<gene>
    <name evidence="3" type="ORF">GMPD_22190</name>
    <name evidence="4" type="ORF">M1B72_12740</name>
</gene>
<reference evidence="4" key="3">
    <citation type="submission" date="2022-04" db="EMBL/GenBank/DDBJ databases">
        <authorList>
            <person name="Liu G."/>
        </authorList>
    </citation>
    <scope>NUCLEOTIDE SEQUENCE</scope>
    <source>
        <strain evidence="4">RG22</strain>
    </source>
</reference>
<dbReference type="PANTHER" id="PTHR42856">
    <property type="entry name" value="ACYL-COENZYME A THIOESTERASE PAAI"/>
    <property type="match status" value="1"/>
</dbReference>
<evidence type="ECO:0000313" key="3">
    <source>
        <dbReference type="EMBL" id="GFO64300.1"/>
    </source>
</evidence>
<reference evidence="5" key="1">
    <citation type="submission" date="2020-06" db="EMBL/GenBank/DDBJ databases">
        <title>Draft genomic sequecing of Geomonas sp. Red736.</title>
        <authorList>
            <person name="Itoh H."/>
            <person name="Xu Z.X."/>
            <person name="Ushijima N."/>
            <person name="Masuda Y."/>
            <person name="Shiratori Y."/>
            <person name="Senoo K."/>
        </authorList>
    </citation>
    <scope>NUCLEOTIDE SEQUENCE [LARGE SCALE GENOMIC DNA]</scope>
    <source>
        <strain evidence="5">Red736</strain>
    </source>
</reference>
<dbReference type="EMBL" id="CP096574">
    <property type="protein sequence ID" value="UPU34317.1"/>
    <property type="molecule type" value="Genomic_DNA"/>
</dbReference>
<evidence type="ECO:0000313" key="6">
    <source>
        <dbReference type="Proteomes" id="UP000831485"/>
    </source>
</evidence>
<feature type="domain" description="Thioesterase" evidence="2">
    <location>
        <begin position="57"/>
        <end position="131"/>
    </location>
</feature>
<dbReference type="PANTHER" id="PTHR42856:SF1">
    <property type="entry name" value="ACYL-COENZYME A THIOESTERASE PAAI"/>
    <property type="match status" value="1"/>
</dbReference>
<dbReference type="Proteomes" id="UP000831485">
    <property type="component" value="Chromosome"/>
</dbReference>